<dbReference type="InterPro" id="IPR014710">
    <property type="entry name" value="RmlC-like_jellyroll"/>
</dbReference>
<dbReference type="Proteomes" id="UP000650533">
    <property type="component" value="Chromosome 13"/>
</dbReference>
<feature type="signal peptide" evidence="2">
    <location>
        <begin position="1"/>
        <end position="17"/>
    </location>
</feature>
<organism evidence="3 4">
    <name type="scientific">Rhizoctonia solani</name>
    <dbReference type="NCBI Taxonomy" id="456999"/>
    <lineage>
        <taxon>Eukaryota</taxon>
        <taxon>Fungi</taxon>
        <taxon>Dikarya</taxon>
        <taxon>Basidiomycota</taxon>
        <taxon>Agaricomycotina</taxon>
        <taxon>Agaricomycetes</taxon>
        <taxon>Cantharellales</taxon>
        <taxon>Ceratobasidiaceae</taxon>
        <taxon>Rhizoctonia</taxon>
    </lineage>
</organism>
<feature type="region of interest" description="Disordered" evidence="1">
    <location>
        <begin position="69"/>
        <end position="102"/>
    </location>
</feature>
<dbReference type="Gene3D" id="2.60.120.10">
    <property type="entry name" value="Jelly Rolls"/>
    <property type="match status" value="1"/>
</dbReference>
<dbReference type="EMBL" id="CP059670">
    <property type="protein sequence ID" value="QRW25012.1"/>
    <property type="molecule type" value="Genomic_DNA"/>
</dbReference>
<dbReference type="RefSeq" id="XP_043185249.1">
    <property type="nucleotide sequence ID" value="XM_043326777.1"/>
</dbReference>
<accession>A0A8H8P639</accession>
<sequence>MHFPLTLALALSASVLGAPAPAVDSSSSVVADPTNIPSSTTDSSHPSPTVPYASGDLNESYLDKFQNELPEPVRGSKGAKILGPQNIPLDRQNPDFLASPSY</sequence>
<evidence type="ECO:0000313" key="3">
    <source>
        <dbReference type="EMBL" id="QRW25012.1"/>
    </source>
</evidence>
<protein>
    <submittedName>
        <fullName evidence="3">Oxalate decarboxylase</fullName>
    </submittedName>
</protein>
<dbReference type="GeneID" id="67029240"/>
<dbReference type="KEGG" id="rsx:RhiXN_06961"/>
<proteinExistence type="predicted"/>
<feature type="region of interest" description="Disordered" evidence="1">
    <location>
        <begin position="20"/>
        <end position="56"/>
    </location>
</feature>
<feature type="compositionally biased region" description="Low complexity" evidence="1">
    <location>
        <begin position="20"/>
        <end position="47"/>
    </location>
</feature>
<reference evidence="3" key="1">
    <citation type="submission" date="2020-05" db="EMBL/GenBank/DDBJ databases">
        <title>Evolutionary and genomic comparisons of hybrid uninucleate and nonhybrid Rhizoctonia fungi.</title>
        <authorList>
            <person name="Li C."/>
            <person name="Chen X."/>
        </authorList>
    </citation>
    <scope>NUCLEOTIDE SEQUENCE</scope>
    <source>
        <strain evidence="3">AG-1 IA</strain>
    </source>
</reference>
<name>A0A8H8P639_9AGAM</name>
<gene>
    <name evidence="3" type="ORF">RhiXN_06961</name>
</gene>
<evidence type="ECO:0000256" key="2">
    <source>
        <dbReference type="SAM" id="SignalP"/>
    </source>
</evidence>
<evidence type="ECO:0000256" key="1">
    <source>
        <dbReference type="SAM" id="MobiDB-lite"/>
    </source>
</evidence>
<evidence type="ECO:0000313" key="4">
    <source>
        <dbReference type="Proteomes" id="UP000650533"/>
    </source>
</evidence>
<feature type="chain" id="PRO_5034401630" evidence="2">
    <location>
        <begin position="18"/>
        <end position="102"/>
    </location>
</feature>
<keyword evidence="2" id="KW-0732">Signal</keyword>
<dbReference type="AlphaFoldDB" id="A0A8H8P639"/>